<dbReference type="GO" id="GO:0016788">
    <property type="term" value="F:hydrolase activity, acting on ester bonds"/>
    <property type="evidence" value="ECO:0007669"/>
    <property type="project" value="InterPro"/>
</dbReference>
<evidence type="ECO:0000313" key="6">
    <source>
        <dbReference type="Proteomes" id="UP000001062"/>
    </source>
</evidence>
<evidence type="ECO:0000256" key="1">
    <source>
        <dbReference type="ARBA" id="ARBA00009275"/>
    </source>
</evidence>
<dbReference type="FunFam" id="3.20.20.140:FF:000005">
    <property type="entry name" value="TatD family hydrolase"/>
    <property type="match status" value="1"/>
</dbReference>
<dbReference type="InterPro" id="IPR018228">
    <property type="entry name" value="DNase_TatD-rel_CS"/>
</dbReference>
<dbReference type="PANTHER" id="PTHR46124">
    <property type="entry name" value="D-AMINOACYL-TRNA DEACYLASE"/>
    <property type="match status" value="1"/>
</dbReference>
<feature type="binding site" evidence="4">
    <location>
        <position position="159"/>
    </location>
    <ligand>
        <name>a divalent metal cation</name>
        <dbReference type="ChEBI" id="CHEBI:60240"/>
        <label>2</label>
    </ligand>
</feature>
<feature type="binding site" evidence="4">
    <location>
        <position position="15"/>
    </location>
    <ligand>
        <name>a divalent metal cation</name>
        <dbReference type="ChEBI" id="CHEBI:60240"/>
        <label>1</label>
    </ligand>
</feature>
<evidence type="ECO:0000313" key="5">
    <source>
        <dbReference type="EMBL" id="ADZ92519.1"/>
    </source>
</evidence>
<dbReference type="InterPro" id="IPR032466">
    <property type="entry name" value="Metal_Hydrolase"/>
</dbReference>
<evidence type="ECO:0000256" key="4">
    <source>
        <dbReference type="PIRSR" id="PIRSR005902-1"/>
    </source>
</evidence>
<keyword evidence="6" id="KW-1185">Reference proteome</keyword>
<dbReference type="PROSITE" id="PS01137">
    <property type="entry name" value="TATD_1"/>
    <property type="match status" value="1"/>
</dbReference>
<dbReference type="KEGG" id="mme:Marme_3303"/>
<gene>
    <name evidence="5" type="ordered locus">Marme_3303</name>
</gene>
<dbReference type="EMBL" id="CP002583">
    <property type="protein sequence ID" value="ADZ92519.1"/>
    <property type="molecule type" value="Genomic_DNA"/>
</dbReference>
<dbReference type="AlphaFoldDB" id="F2K478"/>
<evidence type="ECO:0000256" key="2">
    <source>
        <dbReference type="ARBA" id="ARBA00022723"/>
    </source>
</evidence>
<proteinExistence type="inferred from homology"/>
<dbReference type="InterPro" id="IPR001130">
    <property type="entry name" value="TatD-like"/>
</dbReference>
<sequence>MDSGNLLNMIDSHCHLDFQVFDRDRESIVQTCLSLGVDGLLVPSTTVTSFNKVLELAKRYPVIRPALGLHPYFLNGKVQSDLEELSVYLEKNDVVAVGEIGLDNWPGCCDLDVQIEVFESQLKIAKAMSLPVILHARKSEDLLLKSINRLKFDCGGIVHAFNGSLDQAKRLHALGFVFGVGGTITYERAKKARRVLASLPDSAIVLETDSPDMPLHGYQGEPNMPYRVLDVARCVSEIRGQSVDMVSAMTTNNLKRTLPNW</sequence>
<dbReference type="Proteomes" id="UP000001062">
    <property type="component" value="Chromosome"/>
</dbReference>
<keyword evidence="3" id="KW-0378">Hydrolase</keyword>
<dbReference type="CDD" id="cd01310">
    <property type="entry name" value="TatD_DNAse"/>
    <property type="match status" value="1"/>
</dbReference>
<feature type="binding site" evidence="4">
    <location>
        <position position="209"/>
    </location>
    <ligand>
        <name>a divalent metal cation</name>
        <dbReference type="ChEBI" id="CHEBI:60240"/>
        <label>1</label>
    </ligand>
</feature>
<dbReference type="Pfam" id="PF01026">
    <property type="entry name" value="TatD_DNase"/>
    <property type="match status" value="1"/>
</dbReference>
<reference evidence="5 6" key="1">
    <citation type="journal article" date="2012" name="Stand. Genomic Sci.">
        <title>Complete genome sequence of the melanogenic marine bacterium Marinomonas mediterranea type strain (MMB-1(T)).</title>
        <authorList>
            <person name="Lucas-Elio P."/>
            <person name="Goodwin L."/>
            <person name="Woyke T."/>
            <person name="Pitluck S."/>
            <person name="Nolan M."/>
            <person name="Kyrpides N.C."/>
            <person name="Detter J.C."/>
            <person name="Copeland A."/>
            <person name="Teshima H."/>
            <person name="Bruce D."/>
            <person name="Detter C."/>
            <person name="Tapia R."/>
            <person name="Han S."/>
            <person name="Land M.L."/>
            <person name="Ivanova N."/>
            <person name="Mikhailova N."/>
            <person name="Johnston A.W."/>
            <person name="Sanchez-Amat A."/>
        </authorList>
    </citation>
    <scope>NUCLEOTIDE SEQUENCE [LARGE SCALE GENOMIC DNA]</scope>
    <source>
        <strain evidence="6">ATCC 700492 / JCM 21426 / NBRC 103028 / MMB-1</strain>
    </source>
</reference>
<dbReference type="Gene3D" id="3.20.20.140">
    <property type="entry name" value="Metal-dependent hydrolases"/>
    <property type="match status" value="1"/>
</dbReference>
<dbReference type="PANTHER" id="PTHR46124:SF3">
    <property type="entry name" value="HYDROLASE"/>
    <property type="match status" value="1"/>
</dbReference>
<dbReference type="PIRSF" id="PIRSF005902">
    <property type="entry name" value="DNase_TatD"/>
    <property type="match status" value="1"/>
</dbReference>
<feature type="binding site" evidence="4">
    <location>
        <position position="99"/>
    </location>
    <ligand>
        <name>a divalent metal cation</name>
        <dbReference type="ChEBI" id="CHEBI:60240"/>
        <label>1</label>
    </ligand>
</feature>
<protein>
    <submittedName>
        <fullName evidence="5">TatD-related deoxyribonuclease</fullName>
    </submittedName>
</protein>
<dbReference type="SUPFAM" id="SSF51556">
    <property type="entry name" value="Metallo-dependent hydrolases"/>
    <property type="match status" value="1"/>
</dbReference>
<dbReference type="PATRIC" id="fig|717774.3.peg.3398"/>
<accession>F2K478</accession>
<evidence type="ECO:0000256" key="3">
    <source>
        <dbReference type="ARBA" id="ARBA00022801"/>
    </source>
</evidence>
<dbReference type="GO" id="GO:0046872">
    <property type="term" value="F:metal ion binding"/>
    <property type="evidence" value="ECO:0007669"/>
    <property type="project" value="UniProtKB-KW"/>
</dbReference>
<dbReference type="eggNOG" id="COG0084">
    <property type="taxonomic scope" value="Bacteria"/>
</dbReference>
<dbReference type="GO" id="GO:0005829">
    <property type="term" value="C:cytosol"/>
    <property type="evidence" value="ECO:0007669"/>
    <property type="project" value="TreeGrafter"/>
</dbReference>
<dbReference type="STRING" id="717774.Marme_3303"/>
<comment type="similarity">
    <text evidence="1">Belongs to the metallo-dependent hydrolases superfamily. TatD-type hydrolase family.</text>
</comment>
<name>F2K478_MARM1</name>
<keyword evidence="2 4" id="KW-0479">Metal-binding</keyword>
<organism evidence="5 6">
    <name type="scientific">Marinomonas mediterranea (strain ATCC 700492 / JCM 21426 / NBRC 103028 / MMB-1)</name>
    <dbReference type="NCBI Taxonomy" id="717774"/>
    <lineage>
        <taxon>Bacteria</taxon>
        <taxon>Pseudomonadati</taxon>
        <taxon>Pseudomonadota</taxon>
        <taxon>Gammaproteobacteria</taxon>
        <taxon>Oceanospirillales</taxon>
        <taxon>Oceanospirillaceae</taxon>
        <taxon>Marinomonas</taxon>
    </lineage>
</organism>
<dbReference type="PROSITE" id="PS01091">
    <property type="entry name" value="TATD_3"/>
    <property type="match status" value="1"/>
</dbReference>
<feature type="binding site" evidence="4">
    <location>
        <position position="13"/>
    </location>
    <ligand>
        <name>a divalent metal cation</name>
        <dbReference type="ChEBI" id="CHEBI:60240"/>
        <label>1</label>
    </ligand>
</feature>
<dbReference type="HOGENOM" id="CLU_031506_0_1_6"/>
<feature type="binding site" evidence="4">
    <location>
        <position position="135"/>
    </location>
    <ligand>
        <name>a divalent metal cation</name>
        <dbReference type="ChEBI" id="CHEBI:60240"/>
        <label>2</label>
    </ligand>
</feature>